<dbReference type="Proteomes" id="UP001316184">
    <property type="component" value="Chromosome"/>
</dbReference>
<protein>
    <submittedName>
        <fullName evidence="2">AzlD domain-containing protein</fullName>
    </submittedName>
</protein>
<dbReference type="RefSeq" id="WP_232401834.1">
    <property type="nucleotide sequence ID" value="NZ_CP102173.1"/>
</dbReference>
<organism evidence="2 3">
    <name type="scientific">Aeromicrobium wangtongii</name>
    <dbReference type="NCBI Taxonomy" id="2969247"/>
    <lineage>
        <taxon>Bacteria</taxon>
        <taxon>Bacillati</taxon>
        <taxon>Actinomycetota</taxon>
        <taxon>Actinomycetes</taxon>
        <taxon>Propionibacteriales</taxon>
        <taxon>Nocardioidaceae</taxon>
        <taxon>Aeromicrobium</taxon>
    </lineage>
</organism>
<proteinExistence type="predicted"/>
<feature type="transmembrane region" description="Helical" evidence="1">
    <location>
        <begin position="63"/>
        <end position="80"/>
    </location>
</feature>
<feature type="transmembrane region" description="Helical" evidence="1">
    <location>
        <begin position="6"/>
        <end position="29"/>
    </location>
</feature>
<feature type="transmembrane region" description="Helical" evidence="1">
    <location>
        <begin position="85"/>
        <end position="102"/>
    </location>
</feature>
<evidence type="ECO:0000313" key="2">
    <source>
        <dbReference type="EMBL" id="UUP12812.1"/>
    </source>
</evidence>
<dbReference type="Pfam" id="PF05437">
    <property type="entry name" value="AzlD"/>
    <property type="match status" value="1"/>
</dbReference>
<accession>A0ABY5M5R7</accession>
<evidence type="ECO:0000313" key="3">
    <source>
        <dbReference type="Proteomes" id="UP001316184"/>
    </source>
</evidence>
<gene>
    <name evidence="2" type="ORF">NQV15_13235</name>
</gene>
<keyword evidence="3" id="KW-1185">Reference proteome</keyword>
<evidence type="ECO:0000256" key="1">
    <source>
        <dbReference type="SAM" id="Phobius"/>
    </source>
</evidence>
<dbReference type="InterPro" id="IPR008407">
    <property type="entry name" value="Brnchd-chn_aa_trnsp_AzlD"/>
</dbReference>
<sequence length="103" mass="10439">MTATIWWTIAGCALVTAVIKAIGPVALGGRDLPPRLVGVIALMAPALLAALVLTSTFAVGDEWRIGASTVGVAVAGVILWRRGPLLLAVVTAVAVTALLRAVT</sequence>
<keyword evidence="1" id="KW-0472">Membrane</keyword>
<dbReference type="EMBL" id="CP102173">
    <property type="protein sequence ID" value="UUP12812.1"/>
    <property type="molecule type" value="Genomic_DNA"/>
</dbReference>
<keyword evidence="1" id="KW-1133">Transmembrane helix</keyword>
<feature type="transmembrane region" description="Helical" evidence="1">
    <location>
        <begin position="36"/>
        <end position="57"/>
    </location>
</feature>
<name>A0ABY5M5R7_9ACTN</name>
<reference evidence="2 3" key="1">
    <citation type="submission" date="2022-08" db="EMBL/GenBank/DDBJ databases">
        <title>novel species in genus Aeromicrobium.</title>
        <authorList>
            <person name="Ye L."/>
        </authorList>
    </citation>
    <scope>NUCLEOTIDE SEQUENCE [LARGE SCALE GENOMIC DNA]</scope>
    <source>
        <strain evidence="3">zg-Y1379</strain>
    </source>
</reference>
<keyword evidence="1" id="KW-0812">Transmembrane</keyword>